<dbReference type="InterPro" id="IPR013085">
    <property type="entry name" value="U1-CZ_Znf_C2H2"/>
</dbReference>
<dbReference type="InterPro" id="IPR000690">
    <property type="entry name" value="Matrin/U1-C_Znf_C2H2"/>
</dbReference>
<dbReference type="GO" id="GO:0071011">
    <property type="term" value="C:precatalytic spliceosome"/>
    <property type="evidence" value="ECO:0007669"/>
    <property type="project" value="TreeGrafter"/>
</dbReference>
<evidence type="ECO:0000256" key="5">
    <source>
        <dbReference type="ARBA" id="ARBA00023242"/>
    </source>
</evidence>
<evidence type="ECO:0000259" key="8">
    <source>
        <dbReference type="PROSITE" id="PS50171"/>
    </source>
</evidence>
<dbReference type="PANTHER" id="PTHR13173:SF10">
    <property type="entry name" value="WW DOMAIN-BINDING PROTEIN 4"/>
    <property type="match status" value="1"/>
</dbReference>
<dbReference type="GO" id="GO:0003723">
    <property type="term" value="F:RNA binding"/>
    <property type="evidence" value="ECO:0007669"/>
    <property type="project" value="TreeGrafter"/>
</dbReference>
<reference evidence="11" key="2">
    <citation type="submission" date="2012-11" db="EMBL/GenBank/DDBJ databases">
        <authorList>
            <person name="Kuo A."/>
            <person name="Curtis B.A."/>
            <person name="Tanifuji G."/>
            <person name="Burki F."/>
            <person name="Gruber A."/>
            <person name="Irimia M."/>
            <person name="Maruyama S."/>
            <person name="Arias M.C."/>
            <person name="Ball S.G."/>
            <person name="Gile G.H."/>
            <person name="Hirakawa Y."/>
            <person name="Hopkins J.F."/>
            <person name="Rensing S.A."/>
            <person name="Schmutz J."/>
            <person name="Symeonidi A."/>
            <person name="Elias M."/>
            <person name="Eveleigh R.J."/>
            <person name="Herman E.K."/>
            <person name="Klute M.J."/>
            <person name="Nakayama T."/>
            <person name="Obornik M."/>
            <person name="Reyes-Prieto A."/>
            <person name="Armbrust E.V."/>
            <person name="Aves S.J."/>
            <person name="Beiko R.G."/>
            <person name="Coutinho P."/>
            <person name="Dacks J.B."/>
            <person name="Durnford D.G."/>
            <person name="Fast N.M."/>
            <person name="Green B.R."/>
            <person name="Grisdale C."/>
            <person name="Hempe F."/>
            <person name="Henrissat B."/>
            <person name="Hoppner M.P."/>
            <person name="Ishida K.-I."/>
            <person name="Kim E."/>
            <person name="Koreny L."/>
            <person name="Kroth P.G."/>
            <person name="Liu Y."/>
            <person name="Malik S.-B."/>
            <person name="Maier U.G."/>
            <person name="McRose D."/>
            <person name="Mock T."/>
            <person name="Neilson J.A."/>
            <person name="Onodera N.T."/>
            <person name="Poole A.M."/>
            <person name="Pritham E.J."/>
            <person name="Richards T.A."/>
            <person name="Rocap G."/>
            <person name="Roy S.W."/>
            <person name="Sarai C."/>
            <person name="Schaack S."/>
            <person name="Shirato S."/>
            <person name="Slamovits C.H."/>
            <person name="Spencer D.F."/>
            <person name="Suzuki S."/>
            <person name="Worden A.Z."/>
            <person name="Zauner S."/>
            <person name="Barry K."/>
            <person name="Bell C."/>
            <person name="Bharti A.K."/>
            <person name="Crow J.A."/>
            <person name="Grimwood J."/>
            <person name="Kramer R."/>
            <person name="Lindquist E."/>
            <person name="Lucas S."/>
            <person name="Salamov A."/>
            <person name="McFadden G.I."/>
            <person name="Lane C.E."/>
            <person name="Keeling P.J."/>
            <person name="Gray M.W."/>
            <person name="Grigoriev I.V."/>
            <person name="Archibald J.M."/>
        </authorList>
    </citation>
    <scope>NUCLEOTIDE SEQUENCE</scope>
    <source>
        <strain evidence="11">CCMP2712</strain>
    </source>
</reference>
<evidence type="ECO:0000313" key="9">
    <source>
        <dbReference type="EMBL" id="EKX40754.1"/>
    </source>
</evidence>
<dbReference type="STRING" id="905079.L1IY01"/>
<dbReference type="EMBL" id="JH993029">
    <property type="protein sequence ID" value="EKX40754.1"/>
    <property type="molecule type" value="Genomic_DNA"/>
</dbReference>
<feature type="domain" description="Matrin-type" evidence="8">
    <location>
        <begin position="11"/>
        <end position="42"/>
    </location>
</feature>
<dbReference type="SUPFAM" id="SSF57667">
    <property type="entry name" value="beta-beta-alpha zinc fingers"/>
    <property type="match status" value="1"/>
</dbReference>
<dbReference type="InterPro" id="IPR036236">
    <property type="entry name" value="Znf_C2H2_sf"/>
</dbReference>
<dbReference type="KEGG" id="gtt:GUITHDRAFT_113284"/>
<keyword evidence="3" id="KW-0863">Zinc-finger</keyword>
<dbReference type="GeneID" id="17297357"/>
<keyword evidence="5" id="KW-0539">Nucleus</keyword>
<dbReference type="Pfam" id="PF06220">
    <property type="entry name" value="zf-U1"/>
    <property type="match status" value="1"/>
</dbReference>
<feature type="compositionally biased region" description="Acidic residues" evidence="7">
    <location>
        <begin position="165"/>
        <end position="174"/>
    </location>
</feature>
<dbReference type="eggNOG" id="KOG0150">
    <property type="taxonomic scope" value="Eukaryota"/>
</dbReference>
<evidence type="ECO:0000256" key="1">
    <source>
        <dbReference type="ARBA" id="ARBA00004123"/>
    </source>
</evidence>
<dbReference type="PaxDb" id="55529-EKX40754"/>
<dbReference type="Gene3D" id="3.30.160.60">
    <property type="entry name" value="Classic Zinc Finger"/>
    <property type="match status" value="1"/>
</dbReference>
<keyword evidence="11" id="KW-1185">Reference proteome</keyword>
<dbReference type="GO" id="GO:0000398">
    <property type="term" value="P:mRNA splicing, via spliceosome"/>
    <property type="evidence" value="ECO:0007669"/>
    <property type="project" value="InterPro"/>
</dbReference>
<proteinExistence type="predicted"/>
<evidence type="ECO:0000256" key="7">
    <source>
        <dbReference type="SAM" id="MobiDB-lite"/>
    </source>
</evidence>
<keyword evidence="2" id="KW-0479">Metal-binding</keyword>
<accession>L1IY01</accession>
<reference evidence="9 11" key="1">
    <citation type="journal article" date="2012" name="Nature">
        <title>Algal genomes reveal evolutionary mosaicism and the fate of nucleomorphs.</title>
        <authorList>
            <consortium name="DOE Joint Genome Institute"/>
            <person name="Curtis B.A."/>
            <person name="Tanifuji G."/>
            <person name="Burki F."/>
            <person name="Gruber A."/>
            <person name="Irimia M."/>
            <person name="Maruyama S."/>
            <person name="Arias M.C."/>
            <person name="Ball S.G."/>
            <person name="Gile G.H."/>
            <person name="Hirakawa Y."/>
            <person name="Hopkins J.F."/>
            <person name="Kuo A."/>
            <person name="Rensing S.A."/>
            <person name="Schmutz J."/>
            <person name="Symeonidi A."/>
            <person name="Elias M."/>
            <person name="Eveleigh R.J."/>
            <person name="Herman E.K."/>
            <person name="Klute M.J."/>
            <person name="Nakayama T."/>
            <person name="Obornik M."/>
            <person name="Reyes-Prieto A."/>
            <person name="Armbrust E.V."/>
            <person name="Aves S.J."/>
            <person name="Beiko R.G."/>
            <person name="Coutinho P."/>
            <person name="Dacks J.B."/>
            <person name="Durnford D.G."/>
            <person name="Fast N.M."/>
            <person name="Green B.R."/>
            <person name="Grisdale C.J."/>
            <person name="Hempel F."/>
            <person name="Henrissat B."/>
            <person name="Hoppner M.P."/>
            <person name="Ishida K."/>
            <person name="Kim E."/>
            <person name="Koreny L."/>
            <person name="Kroth P.G."/>
            <person name="Liu Y."/>
            <person name="Malik S.B."/>
            <person name="Maier U.G."/>
            <person name="McRose D."/>
            <person name="Mock T."/>
            <person name="Neilson J.A."/>
            <person name="Onodera N.T."/>
            <person name="Poole A.M."/>
            <person name="Pritham E.J."/>
            <person name="Richards T.A."/>
            <person name="Rocap G."/>
            <person name="Roy S.W."/>
            <person name="Sarai C."/>
            <person name="Schaack S."/>
            <person name="Shirato S."/>
            <person name="Slamovits C.H."/>
            <person name="Spencer D.F."/>
            <person name="Suzuki S."/>
            <person name="Worden A.Z."/>
            <person name="Zauner S."/>
            <person name="Barry K."/>
            <person name="Bell C."/>
            <person name="Bharti A.K."/>
            <person name="Crow J.A."/>
            <person name="Grimwood J."/>
            <person name="Kramer R."/>
            <person name="Lindquist E."/>
            <person name="Lucas S."/>
            <person name="Salamov A."/>
            <person name="McFadden G.I."/>
            <person name="Lane C.E."/>
            <person name="Keeling P.J."/>
            <person name="Gray M.W."/>
            <person name="Grigoriev I.V."/>
            <person name="Archibald J.M."/>
        </authorList>
    </citation>
    <scope>NUCLEOTIDE SEQUENCE</scope>
    <source>
        <strain evidence="9 11">CCMP2712</strain>
    </source>
</reference>
<keyword evidence="4" id="KW-0862">Zinc</keyword>
<dbReference type="OrthoDB" id="191651at2759"/>
<protein>
    <recommendedName>
        <fullName evidence="8">Matrin-type domain-containing protein</fullName>
    </recommendedName>
</protein>
<evidence type="ECO:0000256" key="3">
    <source>
        <dbReference type="ARBA" id="ARBA00022771"/>
    </source>
</evidence>
<dbReference type="PROSITE" id="PS50171">
    <property type="entry name" value="ZF_MATRIN"/>
    <property type="match status" value="1"/>
</dbReference>
<evidence type="ECO:0000256" key="4">
    <source>
        <dbReference type="ARBA" id="ARBA00022833"/>
    </source>
</evidence>
<evidence type="ECO:0000256" key="2">
    <source>
        <dbReference type="ARBA" id="ARBA00022723"/>
    </source>
</evidence>
<evidence type="ECO:0000313" key="11">
    <source>
        <dbReference type="Proteomes" id="UP000011087"/>
    </source>
</evidence>
<evidence type="ECO:0000313" key="10">
    <source>
        <dbReference type="EnsemblProtists" id="EKX40754"/>
    </source>
</evidence>
<feature type="coiled-coil region" evidence="6">
    <location>
        <begin position="44"/>
        <end position="78"/>
    </location>
</feature>
<name>L1IY01_GUITC</name>
<dbReference type="RefSeq" id="XP_005827734.1">
    <property type="nucleotide sequence ID" value="XM_005827677.1"/>
</dbReference>
<dbReference type="InterPro" id="IPR003604">
    <property type="entry name" value="Matrin/U1-like-C_Znf_C2H2"/>
</dbReference>
<evidence type="ECO:0000256" key="6">
    <source>
        <dbReference type="SAM" id="Coils"/>
    </source>
</evidence>
<sequence>MTEFWVSKAKHWCKYCKCWMNDSKMAITKHESGDRHKEAVARFVRNNREKKRHEEIEKAQMEKEMREIERKAREQFLTDVGIGTAKFHPQVHVAPVNAAGRMNVSSAFFPADANLRAQAPPPPPPKPTDRHPNESVFVPTPLQKTTTEDKALADELAKEGIVLEIDEEAQDEQGTEGSSTHGRTRTKKREIWWEYKPVEQDADKEIEELSKIRKPGSKAENKHEKMVSWANEGYFSSGLGALVRKTTACGTFKISSWEKTIDFDSYELEMLFNGQEMNEKKLLKMESKRKEAEVTTSTEEQEPIRVPQLEVGYGKWETVRIINVEEERIQNDLKVKLMESQQKKYYEQKVDHDSDEEHNVFSGIRDDEAEGIFKVEEEETGDITEEIAKPGVVQFKRGREGKSNSNKVNLLHGHIKYLKSLTAKFSKENNR</sequence>
<dbReference type="AlphaFoldDB" id="L1IY01"/>
<feature type="region of interest" description="Disordered" evidence="7">
    <location>
        <begin position="165"/>
        <end position="186"/>
    </location>
</feature>
<dbReference type="GO" id="GO:0008270">
    <property type="term" value="F:zinc ion binding"/>
    <property type="evidence" value="ECO:0007669"/>
    <property type="project" value="UniProtKB-KW"/>
</dbReference>
<dbReference type="Proteomes" id="UP000011087">
    <property type="component" value="Unassembled WGS sequence"/>
</dbReference>
<dbReference type="InterPro" id="IPR040023">
    <property type="entry name" value="WBP4"/>
</dbReference>
<dbReference type="EnsemblProtists" id="EKX40754">
    <property type="protein sequence ID" value="EKX40754"/>
    <property type="gene ID" value="GUITHDRAFT_113284"/>
</dbReference>
<gene>
    <name evidence="9" type="ORF">GUITHDRAFT_113284</name>
</gene>
<dbReference type="SMART" id="SM00451">
    <property type="entry name" value="ZnF_U1"/>
    <property type="match status" value="1"/>
</dbReference>
<reference evidence="10" key="3">
    <citation type="submission" date="2016-03" db="UniProtKB">
        <authorList>
            <consortium name="EnsemblProtists"/>
        </authorList>
    </citation>
    <scope>IDENTIFICATION</scope>
</reference>
<feature type="region of interest" description="Disordered" evidence="7">
    <location>
        <begin position="114"/>
        <end position="147"/>
    </location>
</feature>
<comment type="subcellular location">
    <subcellularLocation>
        <location evidence="1">Nucleus</location>
    </subcellularLocation>
</comment>
<keyword evidence="6" id="KW-0175">Coiled coil</keyword>
<dbReference type="PANTHER" id="PTHR13173">
    <property type="entry name" value="WW DOMAIN BINDING PROTEIN 4"/>
    <property type="match status" value="1"/>
</dbReference>
<organism evidence="9">
    <name type="scientific">Guillardia theta (strain CCMP2712)</name>
    <name type="common">Cryptophyte</name>
    <dbReference type="NCBI Taxonomy" id="905079"/>
    <lineage>
        <taxon>Eukaryota</taxon>
        <taxon>Cryptophyceae</taxon>
        <taxon>Pyrenomonadales</taxon>
        <taxon>Geminigeraceae</taxon>
        <taxon>Guillardia</taxon>
    </lineage>
</organism>
<dbReference type="HOGENOM" id="CLU_636883_0_0_1"/>